<dbReference type="KEGG" id="cate:C2869_07350"/>
<dbReference type="OrthoDB" id="6384639at2"/>
<proteinExistence type="predicted"/>
<evidence type="ECO:0000313" key="1">
    <source>
        <dbReference type="EMBL" id="AWB66257.1"/>
    </source>
</evidence>
<name>A0A2S0VPW2_9ALTE</name>
<dbReference type="RefSeq" id="WP_108602328.1">
    <property type="nucleotide sequence ID" value="NZ_CP026604.1"/>
</dbReference>
<gene>
    <name evidence="1" type="ORF">C2869_07350</name>
</gene>
<reference evidence="1 2" key="1">
    <citation type="submission" date="2018-01" db="EMBL/GenBank/DDBJ databases">
        <title>Genome sequence of a Cantenovulum-like bacteria.</title>
        <authorList>
            <person name="Tan W.R."/>
            <person name="Lau N.-S."/>
            <person name="Go F."/>
            <person name="Amirul A.-A.A."/>
        </authorList>
    </citation>
    <scope>NUCLEOTIDE SEQUENCE [LARGE SCALE GENOMIC DNA]</scope>
    <source>
        <strain evidence="1 2">CCB-QB4</strain>
    </source>
</reference>
<organism evidence="1 2">
    <name type="scientific">Saccharobesus litoralis</name>
    <dbReference type="NCBI Taxonomy" id="2172099"/>
    <lineage>
        <taxon>Bacteria</taxon>
        <taxon>Pseudomonadati</taxon>
        <taxon>Pseudomonadota</taxon>
        <taxon>Gammaproteobacteria</taxon>
        <taxon>Alteromonadales</taxon>
        <taxon>Alteromonadaceae</taxon>
        <taxon>Saccharobesus</taxon>
    </lineage>
</organism>
<dbReference type="AlphaFoldDB" id="A0A2S0VPW2"/>
<dbReference type="Proteomes" id="UP000244441">
    <property type="component" value="Chromosome"/>
</dbReference>
<evidence type="ECO:0000313" key="2">
    <source>
        <dbReference type="Proteomes" id="UP000244441"/>
    </source>
</evidence>
<dbReference type="EMBL" id="CP026604">
    <property type="protein sequence ID" value="AWB66257.1"/>
    <property type="molecule type" value="Genomic_DNA"/>
</dbReference>
<protein>
    <submittedName>
        <fullName evidence="1">Uncharacterized protein</fullName>
    </submittedName>
</protein>
<sequence length="288" mass="33981">MSDTINKLNEIINKSAWLVEDKEWIKNRKTKWRDLSRALKQDKKMSSKELAFYKSYYITGFLDAQVYESRCPDLYTLYLMMFHADQNESSLTNLYLQLVGYLCDERSLIGEFCRIQPSVSLGHSEKGYFDGKESVYCKLLYGETASDFSSTMEANSSLFFVGFCQESIELLLSENSYIHSIYFYLVDFSFYTAINTEFERAPNHVYISQFLQLIVAYEQLDPFKDSDLERHTSAWRLVKAVREKLQQSNLPDKLREMWEFTQTEKGKTQRFEYFQDRYPILKQLADSA</sequence>
<keyword evidence="2" id="KW-1185">Reference proteome</keyword>
<accession>A0A2S0VPW2</accession>